<evidence type="ECO:0000256" key="3">
    <source>
        <dbReference type="SAM" id="Phobius"/>
    </source>
</evidence>
<reference evidence="5" key="1">
    <citation type="submission" date="2022-04" db="EMBL/GenBank/DDBJ databases">
        <title>Lysobacter sp. CAU 1642 isolated from sea sand.</title>
        <authorList>
            <person name="Kim W."/>
        </authorList>
    </citation>
    <scope>NUCLEOTIDE SEQUENCE</scope>
    <source>
        <strain evidence="5">CAU 1642</strain>
    </source>
</reference>
<feature type="transmembrane region" description="Helical" evidence="3">
    <location>
        <begin position="126"/>
        <end position="146"/>
    </location>
</feature>
<dbReference type="Gene3D" id="3.30.70.270">
    <property type="match status" value="1"/>
</dbReference>
<accession>A0ABT0GJK2</accession>
<comment type="caution">
    <text evidence="5">The sequence shown here is derived from an EMBL/GenBank/DDBJ whole genome shotgun (WGS) entry which is preliminary data.</text>
</comment>
<dbReference type="SUPFAM" id="SSF55073">
    <property type="entry name" value="Nucleotide cyclase"/>
    <property type="match status" value="1"/>
</dbReference>
<protein>
    <recommendedName>
        <fullName evidence="1">diguanylate cyclase</fullName>
        <ecNumber evidence="1">2.7.7.65</ecNumber>
    </recommendedName>
</protein>
<dbReference type="CDD" id="cd01949">
    <property type="entry name" value="GGDEF"/>
    <property type="match status" value="1"/>
</dbReference>
<keyword evidence="3" id="KW-0472">Membrane</keyword>
<evidence type="ECO:0000313" key="5">
    <source>
        <dbReference type="EMBL" id="MCK7594195.1"/>
    </source>
</evidence>
<name>A0ABT0GJK2_9GAMM</name>
<proteinExistence type="predicted"/>
<dbReference type="SMART" id="SM00267">
    <property type="entry name" value="GGDEF"/>
    <property type="match status" value="1"/>
</dbReference>
<keyword evidence="6" id="KW-1185">Reference proteome</keyword>
<sequence>MIELLLWQWSTAVQISSTLLIALFFIVYARSAERPELRWWVNAWTANALAMTVTWAFWMIQPGDVAKPFLLALYFTAKTGFLVLILLGVIGLDRVERAARLLLPLGAGVLVFGLAGGALITQLETIGVFQASLIAVILGVACWQCLRRPQQGLGWLALGCGMRAALGAAEAIGYGWRRFGAEGSVPDQVGVFLAAHSSFDTGAEWVIALGCVLAITHRVHAEMLDSHAELGRAHEALRVVAERDPLTGLYNRRMLKPLLEAHRDRDLEVLFLDLDEFKRINDTQGHDIGDACLKRFADALRKHLSGALATIRFAGDEFVVIGPPGMSADVLPALREELARSAPGLPALGVSIGRTVLPRGGAADKALREADAAMYREKASRPDRRQG</sequence>
<keyword evidence="3" id="KW-1133">Transmembrane helix</keyword>
<dbReference type="Proteomes" id="UP001431449">
    <property type="component" value="Unassembled WGS sequence"/>
</dbReference>
<dbReference type="PANTHER" id="PTHR45138">
    <property type="entry name" value="REGULATORY COMPONENTS OF SENSORY TRANSDUCTION SYSTEM"/>
    <property type="match status" value="1"/>
</dbReference>
<gene>
    <name evidence="5" type="ORF">M0G41_10990</name>
</gene>
<dbReference type="Pfam" id="PF00990">
    <property type="entry name" value="GGDEF"/>
    <property type="match status" value="1"/>
</dbReference>
<feature type="transmembrane region" description="Helical" evidence="3">
    <location>
        <begin position="153"/>
        <end position="176"/>
    </location>
</feature>
<dbReference type="PANTHER" id="PTHR45138:SF9">
    <property type="entry name" value="DIGUANYLATE CYCLASE DGCM-RELATED"/>
    <property type="match status" value="1"/>
</dbReference>
<evidence type="ECO:0000256" key="1">
    <source>
        <dbReference type="ARBA" id="ARBA00012528"/>
    </source>
</evidence>
<evidence type="ECO:0000313" key="6">
    <source>
        <dbReference type="Proteomes" id="UP001431449"/>
    </source>
</evidence>
<feature type="transmembrane region" description="Helical" evidence="3">
    <location>
        <begin position="6"/>
        <end position="27"/>
    </location>
</feature>
<evidence type="ECO:0000259" key="4">
    <source>
        <dbReference type="PROSITE" id="PS50887"/>
    </source>
</evidence>
<keyword evidence="3" id="KW-0812">Transmembrane</keyword>
<dbReference type="RefSeq" id="WP_248209242.1">
    <property type="nucleotide sequence ID" value="NZ_JALNMH010000008.1"/>
</dbReference>
<dbReference type="InterPro" id="IPR000160">
    <property type="entry name" value="GGDEF_dom"/>
</dbReference>
<evidence type="ECO:0000256" key="2">
    <source>
        <dbReference type="ARBA" id="ARBA00034247"/>
    </source>
</evidence>
<dbReference type="InterPro" id="IPR029787">
    <property type="entry name" value="Nucleotide_cyclase"/>
</dbReference>
<feature type="transmembrane region" description="Helical" evidence="3">
    <location>
        <begin position="39"/>
        <end position="60"/>
    </location>
</feature>
<comment type="catalytic activity">
    <reaction evidence="2">
        <text>2 GTP = 3',3'-c-di-GMP + 2 diphosphate</text>
        <dbReference type="Rhea" id="RHEA:24898"/>
        <dbReference type="ChEBI" id="CHEBI:33019"/>
        <dbReference type="ChEBI" id="CHEBI:37565"/>
        <dbReference type="ChEBI" id="CHEBI:58805"/>
        <dbReference type="EC" id="2.7.7.65"/>
    </reaction>
</comment>
<feature type="transmembrane region" description="Helical" evidence="3">
    <location>
        <begin position="101"/>
        <end position="120"/>
    </location>
</feature>
<dbReference type="PROSITE" id="PS50887">
    <property type="entry name" value="GGDEF"/>
    <property type="match status" value="1"/>
</dbReference>
<dbReference type="EMBL" id="JALNMH010000008">
    <property type="protein sequence ID" value="MCK7594195.1"/>
    <property type="molecule type" value="Genomic_DNA"/>
</dbReference>
<dbReference type="EC" id="2.7.7.65" evidence="1"/>
<dbReference type="NCBIfam" id="TIGR00254">
    <property type="entry name" value="GGDEF"/>
    <property type="match status" value="1"/>
</dbReference>
<organism evidence="5 6">
    <name type="scientific">Pseudomarimonas salicorniae</name>
    <dbReference type="NCBI Taxonomy" id="2933270"/>
    <lineage>
        <taxon>Bacteria</taxon>
        <taxon>Pseudomonadati</taxon>
        <taxon>Pseudomonadota</taxon>
        <taxon>Gammaproteobacteria</taxon>
        <taxon>Lysobacterales</taxon>
        <taxon>Lysobacteraceae</taxon>
        <taxon>Pseudomarimonas</taxon>
    </lineage>
</organism>
<feature type="domain" description="GGDEF" evidence="4">
    <location>
        <begin position="265"/>
        <end position="387"/>
    </location>
</feature>
<feature type="transmembrane region" description="Helical" evidence="3">
    <location>
        <begin position="72"/>
        <end position="92"/>
    </location>
</feature>
<dbReference type="InterPro" id="IPR050469">
    <property type="entry name" value="Diguanylate_Cyclase"/>
</dbReference>
<dbReference type="InterPro" id="IPR043128">
    <property type="entry name" value="Rev_trsase/Diguanyl_cyclase"/>
</dbReference>